<dbReference type="EMBL" id="JADIMY010000027">
    <property type="protein sequence ID" value="MBO8427190.1"/>
    <property type="molecule type" value="Genomic_DNA"/>
</dbReference>
<keyword evidence="1" id="KW-0812">Transmembrane</keyword>
<evidence type="ECO:0000256" key="1">
    <source>
        <dbReference type="SAM" id="Phobius"/>
    </source>
</evidence>
<reference evidence="2" key="1">
    <citation type="submission" date="2020-10" db="EMBL/GenBank/DDBJ databases">
        <authorList>
            <person name="Gilroy R."/>
        </authorList>
    </citation>
    <scope>NUCLEOTIDE SEQUENCE</scope>
    <source>
        <strain evidence="2">11159</strain>
    </source>
</reference>
<evidence type="ECO:0000313" key="2">
    <source>
        <dbReference type="EMBL" id="MBO8427190.1"/>
    </source>
</evidence>
<accession>A0A9D9GTZ6</accession>
<proteinExistence type="predicted"/>
<name>A0A9D9GTZ6_9BACL</name>
<sequence>MRKIALNDKELNELKVGADPITLTAVLTVLCTAIVVVLVYKLFTSSEGKTKIPGGWSFEWK</sequence>
<evidence type="ECO:0000313" key="3">
    <source>
        <dbReference type="Proteomes" id="UP000823613"/>
    </source>
</evidence>
<feature type="transmembrane region" description="Helical" evidence="1">
    <location>
        <begin position="20"/>
        <end position="43"/>
    </location>
</feature>
<reference evidence="2" key="2">
    <citation type="journal article" date="2021" name="PeerJ">
        <title>Extensive microbial diversity within the chicken gut microbiome revealed by metagenomics and culture.</title>
        <authorList>
            <person name="Gilroy R."/>
            <person name="Ravi A."/>
            <person name="Getino M."/>
            <person name="Pursley I."/>
            <person name="Horton D.L."/>
            <person name="Alikhan N.F."/>
            <person name="Baker D."/>
            <person name="Gharbi K."/>
            <person name="Hall N."/>
            <person name="Watson M."/>
            <person name="Adriaenssens E.M."/>
            <person name="Foster-Nyarko E."/>
            <person name="Jarju S."/>
            <person name="Secka A."/>
            <person name="Antonio M."/>
            <person name="Oren A."/>
            <person name="Chaudhuri R.R."/>
            <person name="La Ragione R."/>
            <person name="Hildebrand F."/>
            <person name="Pallen M.J."/>
        </authorList>
    </citation>
    <scope>NUCLEOTIDE SEQUENCE</scope>
    <source>
        <strain evidence="2">11159</strain>
    </source>
</reference>
<protein>
    <submittedName>
        <fullName evidence="2">Uncharacterized protein</fullName>
    </submittedName>
</protein>
<keyword evidence="1" id="KW-1133">Transmembrane helix</keyword>
<dbReference type="AlphaFoldDB" id="A0A9D9GTZ6"/>
<comment type="caution">
    <text evidence="2">The sequence shown here is derived from an EMBL/GenBank/DDBJ whole genome shotgun (WGS) entry which is preliminary data.</text>
</comment>
<organism evidence="2 3">
    <name type="scientific">Candidatus Onthovivens merdipullorum</name>
    <dbReference type="NCBI Taxonomy" id="2840889"/>
    <lineage>
        <taxon>Bacteria</taxon>
        <taxon>Bacillati</taxon>
        <taxon>Bacillota</taxon>
        <taxon>Bacilli</taxon>
        <taxon>Bacillales</taxon>
        <taxon>Candidatus Onthovivens</taxon>
    </lineage>
</organism>
<dbReference type="Proteomes" id="UP000823613">
    <property type="component" value="Unassembled WGS sequence"/>
</dbReference>
<keyword evidence="1" id="KW-0472">Membrane</keyword>
<gene>
    <name evidence="2" type="ORF">IAC58_01360</name>
</gene>